<evidence type="ECO:0000256" key="1">
    <source>
        <dbReference type="SAM" id="Coils"/>
    </source>
</evidence>
<dbReference type="AlphaFoldDB" id="M4BMB7"/>
<keyword evidence="3" id="KW-1185">Reference proteome</keyword>
<dbReference type="EnsemblProtists" id="HpaT807554">
    <property type="protein sequence ID" value="HpaP807554"/>
    <property type="gene ID" value="HpaG807554"/>
</dbReference>
<sequence>MTSASELRAQNEHLTREVHALLRLNTVLEIEAKELESECSTLQSIGIDKVETLEHELKTMDEELTSLQSQCESITEIIEKACTEKEVGGKLSPAILYTIQRVRCMTMPRQERASSFMVYTSIPKAASFTVSASDKMTLDGPKMHKDSPPILSYANAASGAFRSLIFTTHSHYGNFRKRSARKHDDIEVI</sequence>
<dbReference type="VEuPathDB" id="FungiDB:HpaG807554"/>
<reference evidence="2" key="2">
    <citation type="submission" date="2015-06" db="UniProtKB">
        <authorList>
            <consortium name="EnsemblProtists"/>
        </authorList>
    </citation>
    <scope>IDENTIFICATION</scope>
    <source>
        <strain evidence="2">Emoy2</strain>
    </source>
</reference>
<protein>
    <submittedName>
        <fullName evidence="2">Uncharacterized protein</fullName>
    </submittedName>
</protein>
<evidence type="ECO:0000313" key="3">
    <source>
        <dbReference type="Proteomes" id="UP000011713"/>
    </source>
</evidence>
<proteinExistence type="predicted"/>
<organism evidence="2 3">
    <name type="scientific">Hyaloperonospora arabidopsidis (strain Emoy2)</name>
    <name type="common">Downy mildew agent</name>
    <name type="synonym">Peronospora arabidopsidis</name>
    <dbReference type="NCBI Taxonomy" id="559515"/>
    <lineage>
        <taxon>Eukaryota</taxon>
        <taxon>Sar</taxon>
        <taxon>Stramenopiles</taxon>
        <taxon>Oomycota</taxon>
        <taxon>Peronosporomycetes</taxon>
        <taxon>Peronosporales</taxon>
        <taxon>Peronosporaceae</taxon>
        <taxon>Hyaloperonospora</taxon>
    </lineage>
</organism>
<dbReference type="OMA" id="FTTHSHY"/>
<dbReference type="InParanoid" id="M4BMB7"/>
<accession>M4BMB7</accession>
<dbReference type="Proteomes" id="UP000011713">
    <property type="component" value="Unassembled WGS sequence"/>
</dbReference>
<dbReference type="eggNOG" id="ENOG502S6CJ">
    <property type="taxonomic scope" value="Eukaryota"/>
</dbReference>
<reference evidence="3" key="1">
    <citation type="journal article" date="2010" name="Science">
        <title>Signatures of adaptation to obligate biotrophy in the Hyaloperonospora arabidopsidis genome.</title>
        <authorList>
            <person name="Baxter L."/>
            <person name="Tripathy S."/>
            <person name="Ishaque N."/>
            <person name="Boot N."/>
            <person name="Cabral A."/>
            <person name="Kemen E."/>
            <person name="Thines M."/>
            <person name="Ah-Fong A."/>
            <person name="Anderson R."/>
            <person name="Badejoko W."/>
            <person name="Bittner-Eddy P."/>
            <person name="Boore J.L."/>
            <person name="Chibucos M.C."/>
            <person name="Coates M."/>
            <person name="Dehal P."/>
            <person name="Delehaunty K."/>
            <person name="Dong S."/>
            <person name="Downton P."/>
            <person name="Dumas B."/>
            <person name="Fabro G."/>
            <person name="Fronick C."/>
            <person name="Fuerstenberg S.I."/>
            <person name="Fulton L."/>
            <person name="Gaulin E."/>
            <person name="Govers F."/>
            <person name="Hughes L."/>
            <person name="Humphray S."/>
            <person name="Jiang R.H."/>
            <person name="Judelson H."/>
            <person name="Kamoun S."/>
            <person name="Kyung K."/>
            <person name="Meijer H."/>
            <person name="Minx P."/>
            <person name="Morris P."/>
            <person name="Nelson J."/>
            <person name="Phuntumart V."/>
            <person name="Qutob D."/>
            <person name="Rehmany A."/>
            <person name="Rougon-Cardoso A."/>
            <person name="Ryden P."/>
            <person name="Torto-Alalibo T."/>
            <person name="Studholme D."/>
            <person name="Wang Y."/>
            <person name="Win J."/>
            <person name="Wood J."/>
            <person name="Clifton S.W."/>
            <person name="Rogers J."/>
            <person name="Van den Ackerveken G."/>
            <person name="Jones J.D."/>
            <person name="McDowell J.M."/>
            <person name="Beynon J."/>
            <person name="Tyler B.M."/>
        </authorList>
    </citation>
    <scope>NUCLEOTIDE SEQUENCE [LARGE SCALE GENOMIC DNA]</scope>
    <source>
        <strain evidence="3">Emoy2</strain>
    </source>
</reference>
<evidence type="ECO:0000313" key="2">
    <source>
        <dbReference type="EnsemblProtists" id="HpaP807554"/>
    </source>
</evidence>
<dbReference type="HOGENOM" id="CLU_1436980_0_0_1"/>
<dbReference type="EMBL" id="JH598412">
    <property type="status" value="NOT_ANNOTATED_CDS"/>
    <property type="molecule type" value="Genomic_DNA"/>
</dbReference>
<feature type="coiled-coil region" evidence="1">
    <location>
        <begin position="4"/>
        <end position="70"/>
    </location>
</feature>
<name>M4BMB7_HYAAE</name>
<keyword evidence="1" id="KW-0175">Coiled coil</keyword>